<organism evidence="8">
    <name type="scientific">hydrothermal vent metagenome</name>
    <dbReference type="NCBI Taxonomy" id="652676"/>
    <lineage>
        <taxon>unclassified sequences</taxon>
        <taxon>metagenomes</taxon>
        <taxon>ecological metagenomes</taxon>
    </lineage>
</organism>
<keyword evidence="3" id="KW-0028">Amino-acid biosynthesis</keyword>
<feature type="domain" description="Tryptophan synthase beta chain-like PALP" evidence="7">
    <location>
        <begin position="8"/>
        <end position="288"/>
    </location>
</feature>
<dbReference type="FunFam" id="3.40.50.1100:FF:000006">
    <property type="entry name" value="Cysteine synthase"/>
    <property type="match status" value="1"/>
</dbReference>
<dbReference type="AlphaFoldDB" id="A0A3B1DFI0"/>
<accession>A0A3B1DFI0</accession>
<reference evidence="8" key="1">
    <citation type="submission" date="2018-06" db="EMBL/GenBank/DDBJ databases">
        <authorList>
            <person name="Zhirakovskaya E."/>
        </authorList>
    </citation>
    <scope>NUCLEOTIDE SEQUENCE</scope>
</reference>
<comment type="cofactor">
    <cofactor evidence="1">
        <name>pyridoxal 5'-phosphate</name>
        <dbReference type="ChEBI" id="CHEBI:597326"/>
    </cofactor>
</comment>
<keyword evidence="6" id="KW-0198">Cysteine biosynthesis</keyword>
<evidence type="ECO:0000313" key="8">
    <source>
        <dbReference type="EMBL" id="VAX37621.1"/>
    </source>
</evidence>
<evidence type="ECO:0000256" key="1">
    <source>
        <dbReference type="ARBA" id="ARBA00001933"/>
    </source>
</evidence>
<dbReference type="PANTHER" id="PTHR10314">
    <property type="entry name" value="CYSTATHIONINE BETA-SYNTHASE"/>
    <property type="match status" value="1"/>
</dbReference>
<dbReference type="Pfam" id="PF00291">
    <property type="entry name" value="PALP"/>
    <property type="match status" value="1"/>
</dbReference>
<dbReference type="CDD" id="cd01561">
    <property type="entry name" value="CBS_like"/>
    <property type="match status" value="1"/>
</dbReference>
<dbReference type="InterPro" id="IPR050214">
    <property type="entry name" value="Cys_Synth/Cystath_Beta-Synth"/>
</dbReference>
<dbReference type="InterPro" id="IPR005856">
    <property type="entry name" value="Cys_synth"/>
</dbReference>
<dbReference type="SUPFAM" id="SSF53686">
    <property type="entry name" value="Tryptophan synthase beta subunit-like PLP-dependent enzymes"/>
    <property type="match status" value="1"/>
</dbReference>
<keyword evidence="5" id="KW-0663">Pyridoxal phosphate</keyword>
<evidence type="ECO:0000256" key="6">
    <source>
        <dbReference type="ARBA" id="ARBA00023192"/>
    </source>
</evidence>
<dbReference type="GO" id="GO:0006535">
    <property type="term" value="P:cysteine biosynthetic process from serine"/>
    <property type="evidence" value="ECO:0007669"/>
    <property type="project" value="InterPro"/>
</dbReference>
<evidence type="ECO:0000256" key="2">
    <source>
        <dbReference type="ARBA" id="ARBA00007103"/>
    </source>
</evidence>
<dbReference type="GO" id="GO:0004124">
    <property type="term" value="F:cysteine synthase activity"/>
    <property type="evidence" value="ECO:0007669"/>
    <property type="project" value="UniProtKB-EC"/>
</dbReference>
<keyword evidence="4 8" id="KW-0808">Transferase</keyword>
<dbReference type="EC" id="2.5.1.47" evidence="8"/>
<dbReference type="InterPro" id="IPR001926">
    <property type="entry name" value="TrpB-like_PALP"/>
</dbReference>
<dbReference type="NCBIfam" id="TIGR01139">
    <property type="entry name" value="cysK"/>
    <property type="match status" value="1"/>
</dbReference>
<evidence type="ECO:0000256" key="5">
    <source>
        <dbReference type="ARBA" id="ARBA00022898"/>
    </source>
</evidence>
<dbReference type="EMBL" id="UOGL01000135">
    <property type="protein sequence ID" value="VAX37621.1"/>
    <property type="molecule type" value="Genomic_DNA"/>
</dbReference>
<name>A0A3B1DFI0_9ZZZZ</name>
<gene>
    <name evidence="8" type="ORF">MNBD_PLANCTO02-2084</name>
</gene>
<sequence>MPLYENLSEIIGRTPLLRLKRLVPECLVYAKCEFMNPYSLKDRPVLQILNDAQEQGRLKLGDVIIEATSGNTGMALASLAAVMGYRAILVMSEIQSIERRKVMRALGAELILTPASEGTAGAKRKLNEILEKHPDYFYLGQHVNMSNPKAHYLSTGPELWEETAGKIDFLVAGLGTGGTLCGAGKYLKEQNPNIQLIAVEPKEAPFISEGKFQPHRIMGTAPGFVPETIDRALIDDFELVSEEEAFAQCREIAKKEGLLVGISSGAATFAALQIAKKHPDKMIVSVLADRGERYLSVEGLFEE</sequence>
<comment type="similarity">
    <text evidence="2">Belongs to the cysteine synthase/cystathionine beta-synthase family.</text>
</comment>
<evidence type="ECO:0000256" key="4">
    <source>
        <dbReference type="ARBA" id="ARBA00022679"/>
    </source>
</evidence>
<dbReference type="Gene3D" id="3.40.50.1100">
    <property type="match status" value="2"/>
</dbReference>
<dbReference type="InterPro" id="IPR005859">
    <property type="entry name" value="CysK"/>
</dbReference>
<dbReference type="NCBIfam" id="TIGR01136">
    <property type="entry name" value="cysKM"/>
    <property type="match status" value="1"/>
</dbReference>
<proteinExistence type="inferred from homology"/>
<protein>
    <submittedName>
        <fullName evidence="8">Cysteine synthase</fullName>
        <ecNumber evidence="8">2.5.1.47</ecNumber>
    </submittedName>
</protein>
<evidence type="ECO:0000256" key="3">
    <source>
        <dbReference type="ARBA" id="ARBA00022605"/>
    </source>
</evidence>
<evidence type="ECO:0000259" key="7">
    <source>
        <dbReference type="Pfam" id="PF00291"/>
    </source>
</evidence>
<dbReference type="InterPro" id="IPR036052">
    <property type="entry name" value="TrpB-like_PALP_sf"/>
</dbReference>